<dbReference type="AlphaFoldDB" id="A0A934IQS8"/>
<dbReference type="InterPro" id="IPR013123">
    <property type="entry name" value="SpoU_subst-bd"/>
</dbReference>
<dbReference type="GO" id="GO:0006396">
    <property type="term" value="P:RNA processing"/>
    <property type="evidence" value="ECO:0007669"/>
    <property type="project" value="InterPro"/>
</dbReference>
<feature type="domain" description="RNA 2-O ribose methyltransferase substrate binding" evidence="4">
    <location>
        <begin position="40"/>
        <end position="116"/>
    </location>
</feature>
<keyword evidence="2 5" id="KW-0489">Methyltransferase</keyword>
<accession>A0A934IQS8</accession>
<keyword evidence="6" id="KW-1185">Reference proteome</keyword>
<dbReference type="GO" id="GO:0008173">
    <property type="term" value="F:RNA methyltransferase activity"/>
    <property type="evidence" value="ECO:0007669"/>
    <property type="project" value="InterPro"/>
</dbReference>
<dbReference type="InterPro" id="IPR053888">
    <property type="entry name" value="MRM3-like_sub_bind"/>
</dbReference>
<reference evidence="5" key="1">
    <citation type="submission" date="2020-12" db="EMBL/GenBank/DDBJ databases">
        <title>Bacterial taxonomy.</title>
        <authorList>
            <person name="Pan X."/>
        </authorList>
    </citation>
    <scope>NUCLEOTIDE SEQUENCE</scope>
    <source>
        <strain evidence="5">B2012</strain>
    </source>
</reference>
<dbReference type="PANTHER" id="PTHR43191">
    <property type="entry name" value="RRNA METHYLTRANSFERASE 3"/>
    <property type="match status" value="1"/>
</dbReference>
<gene>
    <name evidence="5" type="ORF">JCR33_09390</name>
</gene>
<dbReference type="SMART" id="SM00967">
    <property type="entry name" value="SpoU_sub_bind"/>
    <property type="match status" value="1"/>
</dbReference>
<name>A0A934IQS8_9HYPH</name>
<dbReference type="Proteomes" id="UP000609531">
    <property type="component" value="Unassembled WGS sequence"/>
</dbReference>
<dbReference type="EMBL" id="JAEKJA010000007">
    <property type="protein sequence ID" value="MBJ3775899.1"/>
    <property type="molecule type" value="Genomic_DNA"/>
</dbReference>
<dbReference type="CDD" id="cd18095">
    <property type="entry name" value="SpoU-like_rRNA-MTase"/>
    <property type="match status" value="1"/>
</dbReference>
<dbReference type="GO" id="GO:0005737">
    <property type="term" value="C:cytoplasm"/>
    <property type="evidence" value="ECO:0007669"/>
    <property type="project" value="UniProtKB-ARBA"/>
</dbReference>
<dbReference type="SUPFAM" id="SSF55315">
    <property type="entry name" value="L30e-like"/>
    <property type="match status" value="1"/>
</dbReference>
<protein>
    <submittedName>
        <fullName evidence="5">RNA methyltransferase</fullName>
    </submittedName>
</protein>
<dbReference type="SUPFAM" id="SSF75217">
    <property type="entry name" value="alpha/beta knot"/>
    <property type="match status" value="1"/>
</dbReference>
<sequence length="271" mass="28742">MSDRARAGTVKHITSTQNPVIKAAKALQQRKARAESGLFLAEGHKLIVDALDEGWPPEMIIALEPKSDEEGVTKLAARVRAQGGDVIFTNIPVMEKLARRDNPQTVIGVFEQRFAPLETMTKGTVVALEGPRDPGNVGTIIRTADAVGASGLILIGAATDPFGVETVRATMGSIFHVPIARTDLARFSSFAVDFPGRIVGTHLNGTVDLRDVPAAEPQMLLMGTEQSGLTEAAASVCDPLVKIAMAGKADSLNLAVATAVALYELRRPFLP</sequence>
<evidence type="ECO:0000313" key="6">
    <source>
        <dbReference type="Proteomes" id="UP000609531"/>
    </source>
</evidence>
<dbReference type="InterPro" id="IPR029026">
    <property type="entry name" value="tRNA_m1G_MTases_N"/>
</dbReference>
<dbReference type="Pfam" id="PF00588">
    <property type="entry name" value="SpoU_methylase"/>
    <property type="match status" value="1"/>
</dbReference>
<comment type="caution">
    <text evidence="5">The sequence shown here is derived from an EMBL/GenBank/DDBJ whole genome shotgun (WGS) entry which is preliminary data.</text>
</comment>
<dbReference type="Gene3D" id="3.40.1280.10">
    <property type="match status" value="1"/>
</dbReference>
<evidence type="ECO:0000256" key="2">
    <source>
        <dbReference type="ARBA" id="ARBA00022603"/>
    </source>
</evidence>
<dbReference type="Pfam" id="PF22435">
    <property type="entry name" value="MRM3-like_sub_bind"/>
    <property type="match status" value="1"/>
</dbReference>
<dbReference type="PANTHER" id="PTHR43191:SF2">
    <property type="entry name" value="RRNA METHYLTRANSFERASE 3, MITOCHONDRIAL"/>
    <property type="match status" value="1"/>
</dbReference>
<dbReference type="Gene3D" id="3.30.1330.30">
    <property type="match status" value="1"/>
</dbReference>
<dbReference type="InterPro" id="IPR029064">
    <property type="entry name" value="Ribosomal_eL30-like_sf"/>
</dbReference>
<evidence type="ECO:0000256" key="1">
    <source>
        <dbReference type="ARBA" id="ARBA00007228"/>
    </source>
</evidence>
<evidence type="ECO:0000256" key="3">
    <source>
        <dbReference type="ARBA" id="ARBA00022679"/>
    </source>
</evidence>
<dbReference type="GO" id="GO:0003723">
    <property type="term" value="F:RNA binding"/>
    <property type="evidence" value="ECO:0007669"/>
    <property type="project" value="InterPro"/>
</dbReference>
<organism evidence="5 6">
    <name type="scientific">Acuticoccus mangrovi</name>
    <dbReference type="NCBI Taxonomy" id="2796142"/>
    <lineage>
        <taxon>Bacteria</taxon>
        <taxon>Pseudomonadati</taxon>
        <taxon>Pseudomonadota</taxon>
        <taxon>Alphaproteobacteria</taxon>
        <taxon>Hyphomicrobiales</taxon>
        <taxon>Amorphaceae</taxon>
        <taxon>Acuticoccus</taxon>
    </lineage>
</organism>
<proteinExistence type="inferred from homology"/>
<dbReference type="InterPro" id="IPR051259">
    <property type="entry name" value="rRNA_Methyltransferase"/>
</dbReference>
<dbReference type="InterPro" id="IPR029028">
    <property type="entry name" value="Alpha/beta_knot_MTases"/>
</dbReference>
<keyword evidence="3" id="KW-0808">Transferase</keyword>
<comment type="similarity">
    <text evidence="1">Belongs to the class IV-like SAM-binding methyltransferase superfamily. RNA methyltransferase TrmH family.</text>
</comment>
<dbReference type="GO" id="GO:0032259">
    <property type="term" value="P:methylation"/>
    <property type="evidence" value="ECO:0007669"/>
    <property type="project" value="UniProtKB-KW"/>
</dbReference>
<evidence type="ECO:0000259" key="4">
    <source>
        <dbReference type="SMART" id="SM00967"/>
    </source>
</evidence>
<dbReference type="InterPro" id="IPR001537">
    <property type="entry name" value="SpoU_MeTrfase"/>
</dbReference>
<evidence type="ECO:0000313" key="5">
    <source>
        <dbReference type="EMBL" id="MBJ3775899.1"/>
    </source>
</evidence>
<dbReference type="RefSeq" id="WP_198881803.1">
    <property type="nucleotide sequence ID" value="NZ_JAEKJA010000007.1"/>
</dbReference>